<reference evidence="1 2" key="1">
    <citation type="submission" date="2016-11" db="EMBL/GenBank/DDBJ databases">
        <authorList>
            <person name="Jaros S."/>
            <person name="Januszkiewicz K."/>
            <person name="Wedrychowicz H."/>
        </authorList>
    </citation>
    <scope>NUCLEOTIDE SEQUENCE [LARGE SCALE GENOMIC DNA]</scope>
    <source>
        <strain evidence="1 2">DSM 44523</strain>
    </source>
</reference>
<name>A0A1M5FC44_STRHI</name>
<sequence>MRFLLSLIDPDDAATVRARLRIDPPSESSESSESRLDGRVARELRLLWPPRAVLLWMLEQDDPVMNEFVFHHMEPSDTIKRDIVRGVPFGAAPGPLQVTWTCERPRCSHEEPEIPVSPLGLIGGLRQARSMSTARAATRAVSKADWPEVAEADRVEPLPGFTRWALSSRIDCPPELRVQFGSHPKFAHRQRRDGIVEPREYAARSTPARFVLGVLHLGTRLFPERANEAAELLAPLVRRDLGANPEAWAALAQVLPTFSGPAPELVRTCGASTDV</sequence>
<evidence type="ECO:0000313" key="2">
    <source>
        <dbReference type="Proteomes" id="UP000184501"/>
    </source>
</evidence>
<evidence type="ECO:0000313" key="1">
    <source>
        <dbReference type="EMBL" id="SHF88672.1"/>
    </source>
</evidence>
<gene>
    <name evidence="1" type="ORF">SAMN05444320_105351</name>
</gene>
<protein>
    <submittedName>
        <fullName evidence="1">Uncharacterized protein</fullName>
    </submittedName>
</protein>
<organism evidence="1 2">
    <name type="scientific">Streptoalloteichus hindustanus</name>
    <dbReference type="NCBI Taxonomy" id="2017"/>
    <lineage>
        <taxon>Bacteria</taxon>
        <taxon>Bacillati</taxon>
        <taxon>Actinomycetota</taxon>
        <taxon>Actinomycetes</taxon>
        <taxon>Pseudonocardiales</taxon>
        <taxon>Pseudonocardiaceae</taxon>
        <taxon>Streptoalloteichus</taxon>
    </lineage>
</organism>
<dbReference type="STRING" id="2017.SAMN05444320_105351"/>
<proteinExistence type="predicted"/>
<keyword evidence="2" id="KW-1185">Reference proteome</keyword>
<dbReference type="AlphaFoldDB" id="A0A1M5FC44"/>
<dbReference type="EMBL" id="FQVN01000005">
    <property type="protein sequence ID" value="SHF88672.1"/>
    <property type="molecule type" value="Genomic_DNA"/>
</dbReference>
<dbReference type="Proteomes" id="UP000184501">
    <property type="component" value="Unassembled WGS sequence"/>
</dbReference>
<accession>A0A1M5FC44</accession>